<dbReference type="SMART" id="SM00342">
    <property type="entry name" value="HTH_ARAC"/>
    <property type="match status" value="1"/>
</dbReference>
<dbReference type="InterPro" id="IPR020449">
    <property type="entry name" value="Tscrpt_reg_AraC-type_HTH"/>
</dbReference>
<keyword evidence="10" id="KW-1185">Reference proteome</keyword>
<dbReference type="SMART" id="SM00448">
    <property type="entry name" value="REC"/>
    <property type="match status" value="1"/>
</dbReference>
<dbReference type="Gene3D" id="1.10.10.60">
    <property type="entry name" value="Homeodomain-like"/>
    <property type="match status" value="2"/>
</dbReference>
<feature type="domain" description="Response regulatory" evidence="8">
    <location>
        <begin position="3"/>
        <end position="119"/>
    </location>
</feature>
<dbReference type="PRINTS" id="PR00032">
    <property type="entry name" value="HTHARAC"/>
</dbReference>
<evidence type="ECO:0000256" key="1">
    <source>
        <dbReference type="ARBA" id="ARBA00018672"/>
    </source>
</evidence>
<protein>
    <recommendedName>
        <fullName evidence="1">Stage 0 sporulation protein A homolog</fullName>
    </recommendedName>
</protein>
<dbReference type="CDD" id="cd17536">
    <property type="entry name" value="REC_YesN-like"/>
    <property type="match status" value="1"/>
</dbReference>
<proteinExistence type="predicted"/>
<dbReference type="PROSITE" id="PS01124">
    <property type="entry name" value="HTH_ARAC_FAMILY_2"/>
    <property type="match status" value="1"/>
</dbReference>
<evidence type="ECO:0000259" key="8">
    <source>
        <dbReference type="PROSITE" id="PS50110"/>
    </source>
</evidence>
<dbReference type="GO" id="GO:0003700">
    <property type="term" value="F:DNA-binding transcription factor activity"/>
    <property type="evidence" value="ECO:0007669"/>
    <property type="project" value="InterPro"/>
</dbReference>
<keyword evidence="3" id="KW-0238">DNA-binding</keyword>
<dbReference type="PROSITE" id="PS00041">
    <property type="entry name" value="HTH_ARAC_FAMILY_1"/>
    <property type="match status" value="1"/>
</dbReference>
<dbReference type="PANTHER" id="PTHR43280">
    <property type="entry name" value="ARAC-FAMILY TRANSCRIPTIONAL REGULATOR"/>
    <property type="match status" value="1"/>
</dbReference>
<dbReference type="GO" id="GO:0043565">
    <property type="term" value="F:sequence-specific DNA binding"/>
    <property type="evidence" value="ECO:0007669"/>
    <property type="project" value="InterPro"/>
</dbReference>
<dbReference type="Proteomes" id="UP000662904">
    <property type="component" value="Chromosome"/>
</dbReference>
<dbReference type="RefSeq" id="WP_206708302.1">
    <property type="nucleotide sequence ID" value="NZ_CP059066.1"/>
</dbReference>
<dbReference type="SUPFAM" id="SSF46689">
    <property type="entry name" value="Homeodomain-like"/>
    <property type="match status" value="2"/>
</dbReference>
<feature type="modified residue" description="4-aspartylphosphate" evidence="6">
    <location>
        <position position="54"/>
    </location>
</feature>
<dbReference type="SUPFAM" id="SSF52172">
    <property type="entry name" value="CheY-like"/>
    <property type="match status" value="1"/>
</dbReference>
<sequence length="358" mass="41195">MYSILIAEDEELERKGLRFTLEQDRRFNIIGEAATGREAVEMAEKYKPDIILLDIKMPGIDGLQAGKIIREKLPEAELIILTAYGKFSYSRQAIRIRAADYLLKPVRPQELLDSLEKIINRLKNKKEAEETLVPPSFIPYKEEEELIEEIKLANLNNIKPVIEKISKVINTRINRPTEEILKSLAYELIILTSRAAISGGADPEQVAELKKKTVLNLKNSKISGRFLEWVEDMIRGFVTLITENWGSGSNSLIDMAKNYINQNYQKSLTLDQVASFTHLNPSYFSRYFKEKTNMNFVEYLTRLRLEKSKELLLSSKLTVDKIALKTGFRSNSYFTSVFKKYEGITPTEFRTTYGQKNL</sequence>
<evidence type="ECO:0000259" key="7">
    <source>
        <dbReference type="PROSITE" id="PS01124"/>
    </source>
</evidence>
<dbReference type="InterPro" id="IPR001789">
    <property type="entry name" value="Sig_transdc_resp-reg_receiver"/>
</dbReference>
<dbReference type="EMBL" id="CP059066">
    <property type="protein sequence ID" value="QSQ08067.1"/>
    <property type="molecule type" value="Genomic_DNA"/>
</dbReference>
<evidence type="ECO:0000313" key="10">
    <source>
        <dbReference type="Proteomes" id="UP000662904"/>
    </source>
</evidence>
<comment type="function">
    <text evidence="5">May play the central regulatory role in sporulation. It may be an element of the effector pathway responsible for the activation of sporulation genes in response to nutritional stress. Spo0A may act in concert with spo0H (a sigma factor) to control the expression of some genes that are critical to the sporulation process.</text>
</comment>
<organism evidence="9 10">
    <name type="scientific">Koleobacter methoxysyntrophicus</name>
    <dbReference type="NCBI Taxonomy" id="2751313"/>
    <lineage>
        <taxon>Bacteria</taxon>
        <taxon>Bacillati</taxon>
        <taxon>Bacillota</taxon>
        <taxon>Clostridia</taxon>
        <taxon>Koleobacterales</taxon>
        <taxon>Koleobacteraceae</taxon>
        <taxon>Koleobacter</taxon>
    </lineage>
</organism>
<dbReference type="InterPro" id="IPR009057">
    <property type="entry name" value="Homeodomain-like_sf"/>
</dbReference>
<dbReference type="GO" id="GO:0000160">
    <property type="term" value="P:phosphorelay signal transduction system"/>
    <property type="evidence" value="ECO:0007669"/>
    <property type="project" value="InterPro"/>
</dbReference>
<dbReference type="InterPro" id="IPR018060">
    <property type="entry name" value="HTH_AraC"/>
</dbReference>
<name>A0A8A0RKR2_9FIRM</name>
<evidence type="ECO:0000256" key="4">
    <source>
        <dbReference type="ARBA" id="ARBA00023163"/>
    </source>
</evidence>
<gene>
    <name evidence="9" type="primary">uvrY</name>
    <name evidence="9" type="ORF">H0A61_00387</name>
</gene>
<dbReference type="PROSITE" id="PS50110">
    <property type="entry name" value="RESPONSE_REGULATORY"/>
    <property type="match status" value="1"/>
</dbReference>
<dbReference type="Gene3D" id="3.40.50.2300">
    <property type="match status" value="1"/>
</dbReference>
<keyword evidence="2" id="KW-0805">Transcription regulation</keyword>
<evidence type="ECO:0000256" key="3">
    <source>
        <dbReference type="ARBA" id="ARBA00023125"/>
    </source>
</evidence>
<dbReference type="KEGG" id="kme:H0A61_00387"/>
<evidence type="ECO:0000313" key="9">
    <source>
        <dbReference type="EMBL" id="QSQ08067.1"/>
    </source>
</evidence>
<evidence type="ECO:0000256" key="2">
    <source>
        <dbReference type="ARBA" id="ARBA00023015"/>
    </source>
</evidence>
<dbReference type="InterPro" id="IPR018062">
    <property type="entry name" value="HTH_AraC-typ_CS"/>
</dbReference>
<evidence type="ECO:0000256" key="5">
    <source>
        <dbReference type="ARBA" id="ARBA00024867"/>
    </source>
</evidence>
<evidence type="ECO:0000256" key="6">
    <source>
        <dbReference type="PROSITE-ProRule" id="PRU00169"/>
    </source>
</evidence>
<accession>A0A8A0RKR2</accession>
<keyword evidence="4" id="KW-0804">Transcription</keyword>
<reference evidence="9" key="1">
    <citation type="submission" date="2020-07" db="EMBL/GenBank/DDBJ databases">
        <title>Koleobacter methoxysyntrophicus gen. nov., sp. nov., a novel anaerobic bacterium isolated from deep subsurface oil field and proposal of Koleobacterales ord. nov. in the phylum Firmicutes.</title>
        <authorList>
            <person name="Sakamoto S."/>
            <person name="Tamaki H."/>
        </authorList>
    </citation>
    <scope>NUCLEOTIDE SEQUENCE</scope>
    <source>
        <strain evidence="9">NRmbB1</strain>
    </source>
</reference>
<dbReference type="PANTHER" id="PTHR43280:SF28">
    <property type="entry name" value="HTH-TYPE TRANSCRIPTIONAL ACTIVATOR RHAS"/>
    <property type="match status" value="1"/>
</dbReference>
<dbReference type="Pfam" id="PF12833">
    <property type="entry name" value="HTH_18"/>
    <property type="match status" value="1"/>
</dbReference>
<dbReference type="Pfam" id="PF00072">
    <property type="entry name" value="Response_reg"/>
    <property type="match status" value="1"/>
</dbReference>
<dbReference type="AlphaFoldDB" id="A0A8A0RKR2"/>
<keyword evidence="6" id="KW-0597">Phosphoprotein</keyword>
<feature type="domain" description="HTH araC/xylS-type" evidence="7">
    <location>
        <begin position="254"/>
        <end position="352"/>
    </location>
</feature>
<dbReference type="InterPro" id="IPR011006">
    <property type="entry name" value="CheY-like_superfamily"/>
</dbReference>